<dbReference type="InterPro" id="IPR000868">
    <property type="entry name" value="Isochorismatase-like_dom"/>
</dbReference>
<evidence type="ECO:0000256" key="2">
    <source>
        <dbReference type="ARBA" id="ARBA00022801"/>
    </source>
</evidence>
<dbReference type="InParanoid" id="A0A1Y2BKL2"/>
<dbReference type="SUPFAM" id="SSF52499">
    <property type="entry name" value="Isochorismatase-like hydrolases"/>
    <property type="match status" value="1"/>
</dbReference>
<dbReference type="InterPro" id="IPR036380">
    <property type="entry name" value="Isochorismatase-like_sf"/>
</dbReference>
<dbReference type="PANTHER" id="PTHR43540">
    <property type="entry name" value="PEROXYUREIDOACRYLATE/UREIDOACRYLATE AMIDOHYDROLASE-RELATED"/>
    <property type="match status" value="1"/>
</dbReference>
<evidence type="ECO:0000259" key="3">
    <source>
        <dbReference type="Pfam" id="PF00857"/>
    </source>
</evidence>
<accession>A0A1Y2BKL2</accession>
<comment type="caution">
    <text evidence="4">The sequence shown here is derived from an EMBL/GenBank/DDBJ whole genome shotgun (WGS) entry which is preliminary data.</text>
</comment>
<evidence type="ECO:0000313" key="5">
    <source>
        <dbReference type="Proteomes" id="UP000193986"/>
    </source>
</evidence>
<sequence>MTSEGKTALLMIDVQEGFLDRSYWGPSRSNPRFEVNARALLGAYRNLESRSPSLHKLIHVNHASHNPSSPLHPSAPGFAFQAFARPNPGEIVITKNVNSAFIGTNLEQVLRDHFGFEGGRLYLAGLTTDHCVSTTTRMAGNLKVTGKDGVVVFVEDATAAWKKDEKSHFDAETVHAVNAESLQEFSTVTRTHEVLADWERWAPR</sequence>
<name>A0A1Y2BKL2_9TREE</name>
<dbReference type="Pfam" id="PF00857">
    <property type="entry name" value="Isochorismatase"/>
    <property type="match status" value="1"/>
</dbReference>
<evidence type="ECO:0000256" key="1">
    <source>
        <dbReference type="ARBA" id="ARBA00006336"/>
    </source>
</evidence>
<evidence type="ECO:0000313" key="4">
    <source>
        <dbReference type="EMBL" id="ORY35302.1"/>
    </source>
</evidence>
<feature type="domain" description="Isochorismatase-like" evidence="3">
    <location>
        <begin position="7"/>
        <end position="168"/>
    </location>
</feature>
<gene>
    <name evidence="4" type="ORF">BCR39DRAFT_508667</name>
</gene>
<dbReference type="GO" id="GO:0016787">
    <property type="term" value="F:hydrolase activity"/>
    <property type="evidence" value="ECO:0007669"/>
    <property type="project" value="UniProtKB-KW"/>
</dbReference>
<keyword evidence="5" id="KW-1185">Reference proteome</keyword>
<organism evidence="4 5">
    <name type="scientific">Naematelia encephala</name>
    <dbReference type="NCBI Taxonomy" id="71784"/>
    <lineage>
        <taxon>Eukaryota</taxon>
        <taxon>Fungi</taxon>
        <taxon>Dikarya</taxon>
        <taxon>Basidiomycota</taxon>
        <taxon>Agaricomycotina</taxon>
        <taxon>Tremellomycetes</taxon>
        <taxon>Tremellales</taxon>
        <taxon>Naemateliaceae</taxon>
        <taxon>Naematelia</taxon>
    </lineage>
</organism>
<dbReference type="STRING" id="71784.A0A1Y2BKL2"/>
<proteinExistence type="inferred from homology"/>
<dbReference type="EMBL" id="MCFC01000001">
    <property type="protein sequence ID" value="ORY35302.1"/>
    <property type="molecule type" value="Genomic_DNA"/>
</dbReference>
<dbReference type="PANTHER" id="PTHR43540:SF1">
    <property type="entry name" value="ISOCHORISMATASE HYDROLASE"/>
    <property type="match status" value="1"/>
</dbReference>
<keyword evidence="2 4" id="KW-0378">Hydrolase</keyword>
<dbReference type="Gene3D" id="3.40.50.850">
    <property type="entry name" value="Isochorismatase-like"/>
    <property type="match status" value="1"/>
</dbReference>
<dbReference type="OrthoDB" id="167809at2759"/>
<comment type="similarity">
    <text evidence="1">Belongs to the isochorismatase family.</text>
</comment>
<dbReference type="Proteomes" id="UP000193986">
    <property type="component" value="Unassembled WGS sequence"/>
</dbReference>
<dbReference type="AlphaFoldDB" id="A0A1Y2BKL2"/>
<protein>
    <submittedName>
        <fullName evidence="4">Putative isochorismatase family hydrolase</fullName>
    </submittedName>
</protein>
<dbReference type="InterPro" id="IPR050272">
    <property type="entry name" value="Isochorismatase-like_hydrls"/>
</dbReference>
<reference evidence="4 5" key="1">
    <citation type="submission" date="2016-07" db="EMBL/GenBank/DDBJ databases">
        <title>Pervasive Adenine N6-methylation of Active Genes in Fungi.</title>
        <authorList>
            <consortium name="DOE Joint Genome Institute"/>
            <person name="Mondo S.J."/>
            <person name="Dannebaum R.O."/>
            <person name="Kuo R.C."/>
            <person name="Labutti K."/>
            <person name="Haridas S."/>
            <person name="Kuo A."/>
            <person name="Salamov A."/>
            <person name="Ahrendt S.R."/>
            <person name="Lipzen A."/>
            <person name="Sullivan W."/>
            <person name="Andreopoulos W.B."/>
            <person name="Clum A."/>
            <person name="Lindquist E."/>
            <person name="Daum C."/>
            <person name="Ramamoorthy G.K."/>
            <person name="Gryganskyi A."/>
            <person name="Culley D."/>
            <person name="Magnuson J.K."/>
            <person name="James T.Y."/>
            <person name="O'Malley M.A."/>
            <person name="Stajich J.E."/>
            <person name="Spatafora J.W."/>
            <person name="Visel A."/>
            <person name="Grigoriev I.V."/>
        </authorList>
    </citation>
    <scope>NUCLEOTIDE SEQUENCE [LARGE SCALE GENOMIC DNA]</scope>
    <source>
        <strain evidence="4 5">68-887.2</strain>
    </source>
</reference>